<evidence type="ECO:0008006" key="3">
    <source>
        <dbReference type="Google" id="ProtNLM"/>
    </source>
</evidence>
<protein>
    <recommendedName>
        <fullName evidence="3">Phosphotransferase enzyme family protein</fullName>
    </recommendedName>
</protein>
<dbReference type="RefSeq" id="WP_209665219.1">
    <property type="nucleotide sequence ID" value="NZ_JAGGMS010000001.1"/>
</dbReference>
<dbReference type="SUPFAM" id="SSF56112">
    <property type="entry name" value="Protein kinase-like (PK-like)"/>
    <property type="match status" value="1"/>
</dbReference>
<dbReference type="EMBL" id="JAGGMS010000001">
    <property type="protein sequence ID" value="MBP2181850.1"/>
    <property type="molecule type" value="Genomic_DNA"/>
</dbReference>
<sequence length="312" mass="34433">MRSPDELAARTDRASRAATEAARELGLTVTAPRTIYDVFSVVVALDPAPVIARVPTVLPRSVTPAQQERFQRNELAVTRWLAERGEPTVVPSPLVPAEPVRRDGFGITFWELIEGVTEPALETGPRLALTARLHSLLREYPGELRFLEPMDGFMDDALAQLADRPDLLAPEDLDRARREWAIVEPVIASEDAFLAEFPDATIQPVHGDAPYYNLIETPGRVYFSDFEHVTRAPVEWDLVSIGDEGVAAYDAEAARLGLRPVDPRVLRFMESVRNLQVVGCLALAPELPLLVEGLKPVLEHWRATEPAGGLGK</sequence>
<reference evidence="1 2" key="1">
    <citation type="submission" date="2021-03" db="EMBL/GenBank/DDBJ databases">
        <title>Sequencing the genomes of 1000 actinobacteria strains.</title>
        <authorList>
            <person name="Klenk H.-P."/>
        </authorList>
    </citation>
    <scope>NUCLEOTIDE SEQUENCE [LARGE SCALE GENOMIC DNA]</scope>
    <source>
        <strain evidence="1 2">DSM 45510</strain>
    </source>
</reference>
<organism evidence="1 2">
    <name type="scientific">Amycolatopsis magusensis</name>
    <dbReference type="NCBI Taxonomy" id="882444"/>
    <lineage>
        <taxon>Bacteria</taxon>
        <taxon>Bacillati</taxon>
        <taxon>Actinomycetota</taxon>
        <taxon>Actinomycetes</taxon>
        <taxon>Pseudonocardiales</taxon>
        <taxon>Pseudonocardiaceae</taxon>
        <taxon>Amycolatopsis</taxon>
    </lineage>
</organism>
<name>A0ABS4PSI2_9PSEU</name>
<comment type="caution">
    <text evidence="1">The sequence shown here is derived from an EMBL/GenBank/DDBJ whole genome shotgun (WGS) entry which is preliminary data.</text>
</comment>
<keyword evidence="2" id="KW-1185">Reference proteome</keyword>
<accession>A0ABS4PSI2</accession>
<evidence type="ECO:0000313" key="1">
    <source>
        <dbReference type="EMBL" id="MBP2181850.1"/>
    </source>
</evidence>
<evidence type="ECO:0000313" key="2">
    <source>
        <dbReference type="Proteomes" id="UP000741013"/>
    </source>
</evidence>
<gene>
    <name evidence="1" type="ORF">JOM49_003376</name>
</gene>
<dbReference type="Gene3D" id="3.90.1200.10">
    <property type="match status" value="1"/>
</dbReference>
<dbReference type="InterPro" id="IPR011009">
    <property type="entry name" value="Kinase-like_dom_sf"/>
</dbReference>
<dbReference type="Proteomes" id="UP000741013">
    <property type="component" value="Unassembled WGS sequence"/>
</dbReference>
<proteinExistence type="predicted"/>